<evidence type="ECO:0000313" key="9">
    <source>
        <dbReference type="EMBL" id="AIQ58133.1"/>
    </source>
</evidence>
<protein>
    <recommendedName>
        <fullName evidence="11">Accessory regulator AgrB</fullName>
    </recommendedName>
</protein>
<dbReference type="AlphaFoldDB" id="A0A089LG55"/>
<evidence type="ECO:0000256" key="2">
    <source>
        <dbReference type="ARBA" id="ARBA00022654"/>
    </source>
</evidence>
<dbReference type="SMART" id="SM00793">
    <property type="entry name" value="AgrB"/>
    <property type="match status" value="1"/>
</dbReference>
<evidence type="ECO:0000256" key="8">
    <source>
        <dbReference type="SAM" id="Phobius"/>
    </source>
</evidence>
<accession>A0A089LG55</accession>
<keyword evidence="3" id="KW-0645">Protease</keyword>
<evidence type="ECO:0000256" key="4">
    <source>
        <dbReference type="ARBA" id="ARBA00022692"/>
    </source>
</evidence>
<evidence type="ECO:0000256" key="5">
    <source>
        <dbReference type="ARBA" id="ARBA00022801"/>
    </source>
</evidence>
<evidence type="ECO:0000256" key="7">
    <source>
        <dbReference type="ARBA" id="ARBA00023136"/>
    </source>
</evidence>
<keyword evidence="7 8" id="KW-0472">Membrane</keyword>
<dbReference type="InterPro" id="IPR006741">
    <property type="entry name" value="AgrB"/>
</dbReference>
<gene>
    <name evidence="9" type="ORF">PBOR_15240</name>
</gene>
<proteinExistence type="predicted"/>
<keyword evidence="1" id="KW-1003">Cell membrane</keyword>
<feature type="transmembrane region" description="Helical" evidence="8">
    <location>
        <begin position="138"/>
        <end position="161"/>
    </location>
</feature>
<feature type="transmembrane region" description="Helical" evidence="8">
    <location>
        <begin position="34"/>
        <end position="67"/>
    </location>
</feature>
<dbReference type="KEGG" id="pbd:PBOR_15240"/>
<dbReference type="OrthoDB" id="2666767at2"/>
<feature type="transmembrane region" description="Helical" evidence="8">
    <location>
        <begin position="79"/>
        <end position="96"/>
    </location>
</feature>
<dbReference type="HOGENOM" id="CLU_119880_0_0_9"/>
<dbReference type="GO" id="GO:0008233">
    <property type="term" value="F:peptidase activity"/>
    <property type="evidence" value="ECO:0007669"/>
    <property type="project" value="UniProtKB-KW"/>
</dbReference>
<keyword evidence="10" id="KW-1185">Reference proteome</keyword>
<dbReference type="RefSeq" id="WP_042212761.1">
    <property type="nucleotide sequence ID" value="NZ_CP009285.1"/>
</dbReference>
<keyword evidence="5" id="KW-0378">Hydrolase</keyword>
<dbReference type="EMBL" id="CP009285">
    <property type="protein sequence ID" value="AIQ58133.1"/>
    <property type="molecule type" value="Genomic_DNA"/>
</dbReference>
<dbReference type="GO" id="GO:0006508">
    <property type="term" value="P:proteolysis"/>
    <property type="evidence" value="ECO:0007669"/>
    <property type="project" value="UniProtKB-KW"/>
</dbReference>
<dbReference type="Proteomes" id="UP000029518">
    <property type="component" value="Chromosome"/>
</dbReference>
<dbReference type="GO" id="GO:0009372">
    <property type="term" value="P:quorum sensing"/>
    <property type="evidence" value="ECO:0007669"/>
    <property type="project" value="UniProtKB-KW"/>
</dbReference>
<evidence type="ECO:0000256" key="1">
    <source>
        <dbReference type="ARBA" id="ARBA00022475"/>
    </source>
</evidence>
<dbReference type="Pfam" id="PF04647">
    <property type="entry name" value="AgrB"/>
    <property type="match status" value="1"/>
</dbReference>
<evidence type="ECO:0000313" key="10">
    <source>
        <dbReference type="Proteomes" id="UP000029518"/>
    </source>
</evidence>
<evidence type="ECO:0000256" key="3">
    <source>
        <dbReference type="ARBA" id="ARBA00022670"/>
    </source>
</evidence>
<keyword evidence="2" id="KW-0673">Quorum sensing</keyword>
<sequence>MIEKLSARTAKAIKEAVPHHPTSEAVLKYALEGIYNAVFIIALTLLLSMITGNTKETFIILVTFALLRQTSGGKHLQSGVLCVVVTTSLFTGMSFVKPDVQMTQMLNLISIILVAMYAPSNIEHQSRIPKKYYPLLKLIAAVMIAANFIIISPTVSVSFFVQALTLIKTSRREVKSID</sequence>
<feature type="transmembrane region" description="Helical" evidence="8">
    <location>
        <begin position="102"/>
        <end position="118"/>
    </location>
</feature>
<keyword evidence="4 8" id="KW-0812">Transmembrane</keyword>
<dbReference type="GO" id="GO:0016020">
    <property type="term" value="C:membrane"/>
    <property type="evidence" value="ECO:0007669"/>
    <property type="project" value="InterPro"/>
</dbReference>
<keyword evidence="6 8" id="KW-1133">Transmembrane helix</keyword>
<reference evidence="9" key="1">
    <citation type="submission" date="2014-08" db="EMBL/GenBank/DDBJ databases">
        <title>Comparative genomics of the Paenibacillus odorifer group.</title>
        <authorList>
            <person name="den Bakker H.C."/>
            <person name="Tsai Y.-C.Y.-C."/>
            <person name="Martin N."/>
            <person name="Korlach J."/>
            <person name="Wiedmann M."/>
        </authorList>
    </citation>
    <scope>NUCLEOTIDE SEQUENCE [LARGE SCALE GENOMIC DNA]</scope>
    <source>
        <strain evidence="9">DSM 13188</strain>
    </source>
</reference>
<name>A0A089LG55_PAEBO</name>
<evidence type="ECO:0008006" key="11">
    <source>
        <dbReference type="Google" id="ProtNLM"/>
    </source>
</evidence>
<evidence type="ECO:0000256" key="6">
    <source>
        <dbReference type="ARBA" id="ARBA00022989"/>
    </source>
</evidence>
<organism evidence="9 10">
    <name type="scientific">Paenibacillus borealis</name>
    <dbReference type="NCBI Taxonomy" id="160799"/>
    <lineage>
        <taxon>Bacteria</taxon>
        <taxon>Bacillati</taxon>
        <taxon>Bacillota</taxon>
        <taxon>Bacilli</taxon>
        <taxon>Bacillales</taxon>
        <taxon>Paenibacillaceae</taxon>
        <taxon>Paenibacillus</taxon>
    </lineage>
</organism>